<gene>
    <name evidence="1" type="ORF">S01H1_60345</name>
</gene>
<dbReference type="EMBL" id="BARS01039524">
    <property type="protein sequence ID" value="GAG19901.1"/>
    <property type="molecule type" value="Genomic_DNA"/>
</dbReference>
<reference evidence="1" key="1">
    <citation type="journal article" date="2014" name="Front. Microbiol.">
        <title>High frequency of phylogenetically diverse reductive dehalogenase-homologous genes in deep subseafloor sedimentary metagenomes.</title>
        <authorList>
            <person name="Kawai M."/>
            <person name="Futagami T."/>
            <person name="Toyoda A."/>
            <person name="Takaki Y."/>
            <person name="Nishi S."/>
            <person name="Hori S."/>
            <person name="Arai W."/>
            <person name="Tsubouchi T."/>
            <person name="Morono Y."/>
            <person name="Uchiyama I."/>
            <person name="Ito T."/>
            <person name="Fujiyama A."/>
            <person name="Inagaki F."/>
            <person name="Takami H."/>
        </authorList>
    </citation>
    <scope>NUCLEOTIDE SEQUENCE</scope>
    <source>
        <strain evidence="1">Expedition CK06-06</strain>
    </source>
</reference>
<dbReference type="PANTHER" id="PTHR30105">
    <property type="entry name" value="UNCHARACTERIZED YIBQ-RELATED"/>
    <property type="match status" value="1"/>
</dbReference>
<dbReference type="SUPFAM" id="SSF88713">
    <property type="entry name" value="Glycoside hydrolase/deacetylase"/>
    <property type="match status" value="1"/>
</dbReference>
<dbReference type="InterPro" id="IPR011330">
    <property type="entry name" value="Glyco_hydro/deAcase_b/a-brl"/>
</dbReference>
<accession>X0X4H4</accession>
<feature type="non-terminal residue" evidence="1">
    <location>
        <position position="1"/>
    </location>
</feature>
<protein>
    <recommendedName>
        <fullName evidence="2">Divergent polysaccharide deacetylase family protein</fullName>
    </recommendedName>
</protein>
<evidence type="ECO:0008006" key="2">
    <source>
        <dbReference type="Google" id="ProtNLM"/>
    </source>
</evidence>
<organism evidence="1">
    <name type="scientific">marine sediment metagenome</name>
    <dbReference type="NCBI Taxonomy" id="412755"/>
    <lineage>
        <taxon>unclassified sequences</taxon>
        <taxon>metagenomes</taxon>
        <taxon>ecological metagenomes</taxon>
    </lineage>
</organism>
<name>X0X4H4_9ZZZZ</name>
<sequence length="223" mass="25057">NTSGTLAKKFFTLGIPFTASILPNGQYTKDVMKILEQYPHVERFVNLPMEPMEYPRINPGIGTILISMSDKEIAQRTIESIEKIPGAVGASNYMGSKATENPRVMYHVLKVLKNSGFIWIDANQSNINAYAEVSSQIGLKPQTVDIQLDSPKMTPEEIENKLYNWCLNARSQPVVIMKGRASDTLYKILSGNIPILQKYGINFICLTKGIERRKHGIERPKDI</sequence>
<dbReference type="Gene3D" id="3.20.20.370">
    <property type="entry name" value="Glycoside hydrolase/deacetylase"/>
    <property type="match status" value="1"/>
</dbReference>
<dbReference type="InterPro" id="IPR006837">
    <property type="entry name" value="Divergent_DAC"/>
</dbReference>
<dbReference type="PANTHER" id="PTHR30105:SF2">
    <property type="entry name" value="DIVERGENT POLYSACCHARIDE DEACETYLASE SUPERFAMILY"/>
    <property type="match status" value="1"/>
</dbReference>
<dbReference type="GO" id="GO:0005975">
    <property type="term" value="P:carbohydrate metabolic process"/>
    <property type="evidence" value="ECO:0007669"/>
    <property type="project" value="InterPro"/>
</dbReference>
<proteinExistence type="predicted"/>
<evidence type="ECO:0000313" key="1">
    <source>
        <dbReference type="EMBL" id="GAG19901.1"/>
    </source>
</evidence>
<dbReference type="Pfam" id="PF04748">
    <property type="entry name" value="Polysacc_deac_2"/>
    <property type="match status" value="1"/>
</dbReference>
<comment type="caution">
    <text evidence="1">The sequence shown here is derived from an EMBL/GenBank/DDBJ whole genome shotgun (WGS) entry which is preliminary data.</text>
</comment>
<dbReference type="CDD" id="cd10936">
    <property type="entry name" value="CE4_DAC2"/>
    <property type="match status" value="1"/>
</dbReference>
<dbReference type="AlphaFoldDB" id="X0X4H4"/>